<gene>
    <name evidence="2" type="ORF">AN401_18215</name>
</gene>
<dbReference type="AlphaFoldDB" id="A0A291HTS5"/>
<evidence type="ECO:0000259" key="1">
    <source>
        <dbReference type="PROSITE" id="PS51384"/>
    </source>
</evidence>
<dbReference type="InterPro" id="IPR039261">
    <property type="entry name" value="FNR_nucleotide-bd"/>
</dbReference>
<dbReference type="RefSeq" id="WP_096780148.1">
    <property type="nucleotide sequence ID" value="NZ_CP012621.1"/>
</dbReference>
<dbReference type="PROSITE" id="PS51384">
    <property type="entry name" value="FAD_FR"/>
    <property type="match status" value="1"/>
</dbReference>
<name>A0A291HTS5_9GAMM</name>
<dbReference type="Pfam" id="PF00175">
    <property type="entry name" value="NAD_binding_1"/>
    <property type="match status" value="1"/>
</dbReference>
<sequence>MASYPVFLKRNQQVADRTLAFYFDKPEGFAFRAGQCIRLVLIDPPETDGEGNGRILSLASAPAEAELMVATRIRGSAFKRVLSGLAPGAELTLKGPYGDFVLPADPRTPVVFITGGIGITPVRSMLLQALAEQEERRLVLFYANRQPQDAPFLEELQQACAGDARCTLVATMTRAEPAATGWQGEQGHVDEAMLARYLDEVQAPLYFVDGPPALVAAMKAMLGRLGVAEERVRTEEFAGY</sequence>
<dbReference type="KEGG" id="zdf:AN401_18215"/>
<evidence type="ECO:0000313" key="2">
    <source>
        <dbReference type="EMBL" id="ATG75544.1"/>
    </source>
</evidence>
<reference evidence="3" key="1">
    <citation type="submission" date="2015-09" db="EMBL/GenBank/DDBJ databases">
        <authorList>
            <person name="Shao Z."/>
            <person name="Wang L."/>
        </authorList>
    </citation>
    <scope>NUCLEOTIDE SEQUENCE [LARGE SCALE GENOMIC DNA]</scope>
    <source>
        <strain evidence="3">F13-1</strain>
    </source>
</reference>
<proteinExistence type="predicted"/>
<dbReference type="PANTHER" id="PTHR47354">
    <property type="entry name" value="NADH OXIDOREDUCTASE HCR"/>
    <property type="match status" value="1"/>
</dbReference>
<evidence type="ECO:0000313" key="3">
    <source>
        <dbReference type="Proteomes" id="UP000217763"/>
    </source>
</evidence>
<dbReference type="PRINTS" id="PR00410">
    <property type="entry name" value="PHEHYDRXLASE"/>
</dbReference>
<dbReference type="InterPro" id="IPR017938">
    <property type="entry name" value="Riboflavin_synthase-like_b-brl"/>
</dbReference>
<dbReference type="GO" id="GO:0016491">
    <property type="term" value="F:oxidoreductase activity"/>
    <property type="evidence" value="ECO:0007669"/>
    <property type="project" value="InterPro"/>
</dbReference>
<dbReference type="EMBL" id="CP012621">
    <property type="protein sequence ID" value="ATG75544.1"/>
    <property type="molecule type" value="Genomic_DNA"/>
</dbReference>
<dbReference type="PANTHER" id="PTHR47354:SF5">
    <property type="entry name" value="PROTEIN RFBI"/>
    <property type="match status" value="1"/>
</dbReference>
<dbReference type="CDD" id="cd00322">
    <property type="entry name" value="FNR_like"/>
    <property type="match status" value="1"/>
</dbReference>
<dbReference type="SUPFAM" id="SSF63380">
    <property type="entry name" value="Riboflavin synthase domain-like"/>
    <property type="match status" value="1"/>
</dbReference>
<accession>A0A291HTS5</accession>
<feature type="domain" description="FAD-binding FR-type" evidence="1">
    <location>
        <begin position="1"/>
        <end position="103"/>
    </location>
</feature>
<dbReference type="InterPro" id="IPR001433">
    <property type="entry name" value="OxRdtase_FAD/NAD-bd"/>
</dbReference>
<dbReference type="InterPro" id="IPR050415">
    <property type="entry name" value="MRET"/>
</dbReference>
<dbReference type="SUPFAM" id="SSF52343">
    <property type="entry name" value="Ferredoxin reductase-like, C-terminal NADP-linked domain"/>
    <property type="match status" value="1"/>
</dbReference>
<keyword evidence="3" id="KW-1185">Reference proteome</keyword>
<organism evidence="2 3">
    <name type="scientific">Zobellella denitrificans</name>
    <dbReference type="NCBI Taxonomy" id="347534"/>
    <lineage>
        <taxon>Bacteria</taxon>
        <taxon>Pseudomonadati</taxon>
        <taxon>Pseudomonadota</taxon>
        <taxon>Gammaproteobacteria</taxon>
        <taxon>Aeromonadales</taxon>
        <taxon>Aeromonadaceae</taxon>
        <taxon>Zobellella</taxon>
    </lineage>
</organism>
<dbReference type="Gene3D" id="2.40.30.10">
    <property type="entry name" value="Translation factors"/>
    <property type="match status" value="1"/>
</dbReference>
<dbReference type="Gene3D" id="3.40.50.80">
    <property type="entry name" value="Nucleotide-binding domain of ferredoxin-NADP reductase (FNR) module"/>
    <property type="match status" value="1"/>
</dbReference>
<dbReference type="Proteomes" id="UP000217763">
    <property type="component" value="Chromosome"/>
</dbReference>
<protein>
    <submittedName>
        <fullName evidence="2">Oxidoreductase</fullName>
    </submittedName>
</protein>
<dbReference type="InterPro" id="IPR017927">
    <property type="entry name" value="FAD-bd_FR_type"/>
</dbReference>